<proteinExistence type="predicted"/>
<evidence type="ECO:0008006" key="3">
    <source>
        <dbReference type="Google" id="ProtNLM"/>
    </source>
</evidence>
<keyword evidence="2" id="KW-1185">Reference proteome</keyword>
<protein>
    <recommendedName>
        <fullName evidence="3">Lipoprotein</fullName>
    </recommendedName>
</protein>
<name>A0ABY9YNE3_9GAMM</name>
<accession>A0ABY9YNE3</accession>
<reference evidence="1 2" key="1">
    <citation type="submission" date="2022-12" db="EMBL/GenBank/DDBJ databases">
        <title>Two new species, Stenotrophomonas aracearum and Stenotrophomonas oahuensis, isolated from Anthurium (Araceae family) in Hawaii.</title>
        <authorList>
            <person name="Chunag S.C."/>
            <person name="Dobhal S."/>
            <person name="Alvarez A."/>
            <person name="Arif M."/>
        </authorList>
    </citation>
    <scope>NUCLEOTIDE SEQUENCE [LARGE SCALE GENOMIC DNA]</scope>
    <source>
        <strain evidence="1 2">A5586</strain>
    </source>
</reference>
<dbReference type="Proteomes" id="UP001302072">
    <property type="component" value="Chromosome"/>
</dbReference>
<dbReference type="RefSeq" id="WP_311191457.1">
    <property type="nucleotide sequence ID" value="NZ_CP115541.1"/>
</dbReference>
<evidence type="ECO:0000313" key="2">
    <source>
        <dbReference type="Proteomes" id="UP001302072"/>
    </source>
</evidence>
<organism evidence="1 2">
    <name type="scientific">Stenotrophomonas oahuensis</name>
    <dbReference type="NCBI Taxonomy" id="3003271"/>
    <lineage>
        <taxon>Bacteria</taxon>
        <taxon>Pseudomonadati</taxon>
        <taxon>Pseudomonadota</taxon>
        <taxon>Gammaproteobacteria</taxon>
        <taxon>Lysobacterales</taxon>
        <taxon>Lysobacteraceae</taxon>
        <taxon>Stenotrophomonas</taxon>
    </lineage>
</organism>
<evidence type="ECO:0000313" key="1">
    <source>
        <dbReference type="EMBL" id="WNH52252.1"/>
    </source>
</evidence>
<gene>
    <name evidence="1" type="ORF">PDM29_18250</name>
</gene>
<sequence length="354" mass="38519">MLKRPSSVYPALLATALLCSCTTLGPQSIQRDRQDYSSAISESWKEQTLLNIVRLRYADAPMFLDVSSIVASYSAEAQLDASVTFPPHDSATPTLGGYGRYISKPTISYAPLTGDKFTQSLLRPIAPASVFQMIQAGYPADFILGATTRAINGRYNRSTGATTRAADAEFVQLTEVLRRIQRAEGLGMRIERRENGEATVLFFRGEASAQLEADVAQARSLLGIQPSPEFNLVYGATARGDAEIALLTRSMLEILLDFSNCIDVPASHVQEGRTHAGYAEDPGAESGLHRLATIHSGPRAPADAYAAVRYRDSWYWVDDRDLASKRAFAFMMMFFSLAETGTSAPAPVLTIGTN</sequence>
<dbReference type="PROSITE" id="PS51257">
    <property type="entry name" value="PROKAR_LIPOPROTEIN"/>
    <property type="match status" value="1"/>
</dbReference>
<dbReference type="EMBL" id="CP115541">
    <property type="protein sequence ID" value="WNH52252.1"/>
    <property type="molecule type" value="Genomic_DNA"/>
</dbReference>